<dbReference type="Gene3D" id="3.30.70.1710">
    <property type="match status" value="1"/>
</dbReference>
<keyword evidence="2" id="KW-1283">Bacterial microcompartment</keyword>
<dbReference type="InterPro" id="IPR044872">
    <property type="entry name" value="CcmK/CsoS1_BMC"/>
</dbReference>
<dbReference type="SMART" id="SM00877">
    <property type="entry name" value="BMC"/>
    <property type="match status" value="1"/>
</dbReference>
<dbReference type="PANTHER" id="PTHR33941:SF11">
    <property type="entry name" value="BACTERIAL MICROCOMPARTMENT SHELL PROTEIN PDUJ"/>
    <property type="match status" value="1"/>
</dbReference>
<evidence type="ECO:0000256" key="2">
    <source>
        <dbReference type="ARBA" id="ARBA00024446"/>
    </source>
</evidence>
<dbReference type="RefSeq" id="WP_278287601.1">
    <property type="nucleotide sequence ID" value="NZ_CABMOF010000018.1"/>
</dbReference>
<protein>
    <submittedName>
        <fullName evidence="6">Major carboxysome shell protein 1A family protein</fullName>
    </submittedName>
</protein>
<comment type="caution">
    <text evidence="6">The sequence shown here is derived from an EMBL/GenBank/DDBJ whole genome shotgun (WGS) entry which is preliminary data.</text>
</comment>
<evidence type="ECO:0000259" key="5">
    <source>
        <dbReference type="PROSITE" id="PS51930"/>
    </source>
</evidence>
<dbReference type="EMBL" id="LSZW01000032">
    <property type="protein sequence ID" value="KXK66719.1"/>
    <property type="molecule type" value="Genomic_DNA"/>
</dbReference>
<proteinExistence type="inferred from homology"/>
<keyword evidence="7" id="KW-1185">Reference proteome</keyword>
<evidence type="ECO:0000313" key="6">
    <source>
        <dbReference type="EMBL" id="KXK66719.1"/>
    </source>
</evidence>
<dbReference type="STRING" id="626937.HMPREF3293_00410"/>
<organism evidence="6 7">
    <name type="scientific">Christensenella minuta</name>
    <dbReference type="NCBI Taxonomy" id="626937"/>
    <lineage>
        <taxon>Bacteria</taxon>
        <taxon>Bacillati</taxon>
        <taxon>Bacillota</taxon>
        <taxon>Clostridia</taxon>
        <taxon>Christensenellales</taxon>
        <taxon>Christensenellaceae</taxon>
        <taxon>Christensenella</taxon>
    </lineage>
</organism>
<reference evidence="6 7" key="1">
    <citation type="submission" date="2016-02" db="EMBL/GenBank/DDBJ databases">
        <authorList>
            <person name="Wen L."/>
            <person name="He K."/>
            <person name="Yang H."/>
        </authorList>
    </citation>
    <scope>NUCLEOTIDE SEQUENCE [LARGE SCALE GENOMIC DNA]</scope>
    <source>
        <strain evidence="6 7">DSM 22607</strain>
    </source>
</reference>
<evidence type="ECO:0000256" key="4">
    <source>
        <dbReference type="SAM" id="MobiDB-lite"/>
    </source>
</evidence>
<dbReference type="InterPro" id="IPR000249">
    <property type="entry name" value="BMC_dom"/>
</dbReference>
<dbReference type="InterPro" id="IPR037233">
    <property type="entry name" value="CcmK-like_sf"/>
</dbReference>
<evidence type="ECO:0000256" key="1">
    <source>
        <dbReference type="ARBA" id="ARBA00024322"/>
    </source>
</evidence>
<name>A0A136Q7W9_9FIRM</name>
<evidence type="ECO:0000313" key="7">
    <source>
        <dbReference type="Proteomes" id="UP000070366"/>
    </source>
</evidence>
<dbReference type="PROSITE" id="PS51930">
    <property type="entry name" value="BMC_2"/>
    <property type="match status" value="1"/>
</dbReference>
<dbReference type="AlphaFoldDB" id="A0A136Q7W9"/>
<dbReference type="SUPFAM" id="SSF143414">
    <property type="entry name" value="CcmK-like"/>
    <property type="match status" value="1"/>
</dbReference>
<dbReference type="PANTHER" id="PTHR33941">
    <property type="entry name" value="PROPANEDIOL UTILIZATION PROTEIN PDUA"/>
    <property type="match status" value="1"/>
</dbReference>
<evidence type="ECO:0000256" key="3">
    <source>
        <dbReference type="PROSITE-ProRule" id="PRU01278"/>
    </source>
</evidence>
<dbReference type="InterPro" id="IPR050575">
    <property type="entry name" value="BMC_shell"/>
</dbReference>
<comment type="subcellular location">
    <subcellularLocation>
        <location evidence="1">Bacterial microcompartment</location>
    </subcellularLocation>
</comment>
<gene>
    <name evidence="6" type="ORF">HMPREF3293_00410</name>
</gene>
<dbReference type="GO" id="GO:0031469">
    <property type="term" value="C:bacterial microcompartment"/>
    <property type="evidence" value="ECO:0007669"/>
    <property type="project" value="UniProtKB-SubCell"/>
</dbReference>
<feature type="domain" description="BMC" evidence="5">
    <location>
        <begin position="31"/>
        <end position="115"/>
    </location>
</feature>
<feature type="region of interest" description="Disordered" evidence="4">
    <location>
        <begin position="1"/>
        <end position="24"/>
    </location>
</feature>
<sequence length="119" mass="12672">MAKKKETIGTGKARTSAAGQKKMPRVQKKDALGIVECRGITAAIEAADSMVKTANVEVIGSQKIGNALIYTAVIGEVDAVREAVKAGSETAQRLGELYAAHVMTRPDDTIFEIIEIISR</sequence>
<dbReference type="Proteomes" id="UP000070366">
    <property type="component" value="Unassembled WGS sequence"/>
</dbReference>
<comment type="similarity">
    <text evidence="3">Belongs to the bacterial microcompartments protein family.</text>
</comment>
<accession>A0A136Q7W9</accession>
<dbReference type="CDD" id="cd07045">
    <property type="entry name" value="BMC_CcmK_like"/>
    <property type="match status" value="1"/>
</dbReference>
<dbReference type="Pfam" id="PF00936">
    <property type="entry name" value="BMC"/>
    <property type="match status" value="1"/>
</dbReference>